<dbReference type="EMBL" id="BLPG01000001">
    <property type="protein sequence ID" value="GFJ95508.1"/>
    <property type="molecule type" value="Genomic_DNA"/>
</dbReference>
<evidence type="ECO:0000313" key="2">
    <source>
        <dbReference type="Proteomes" id="UP000482960"/>
    </source>
</evidence>
<accession>A0A6V8LKV4</accession>
<evidence type="ECO:0000313" key="1">
    <source>
        <dbReference type="EMBL" id="GFJ95508.1"/>
    </source>
</evidence>
<gene>
    <name evidence="1" type="ORF">Prum_091500</name>
</gene>
<reference evidence="1 2" key="2">
    <citation type="submission" date="2020-03" db="EMBL/GenBank/DDBJ databases">
        <authorList>
            <person name="Ichikawa N."/>
            <person name="Kimura A."/>
            <person name="Kitahashi Y."/>
            <person name="Uohara A."/>
        </authorList>
    </citation>
    <scope>NUCLEOTIDE SEQUENCE [LARGE SCALE GENOMIC DNA]</scope>
    <source>
        <strain evidence="1 2">NBRC 108638</strain>
    </source>
</reference>
<dbReference type="AlphaFoldDB" id="A0A6V8LKV4"/>
<protein>
    <submittedName>
        <fullName evidence="1">Uncharacterized protein</fullName>
    </submittedName>
</protein>
<organism evidence="1 2">
    <name type="scientific">Phytohabitans rumicis</name>
    <dbReference type="NCBI Taxonomy" id="1076125"/>
    <lineage>
        <taxon>Bacteria</taxon>
        <taxon>Bacillati</taxon>
        <taxon>Actinomycetota</taxon>
        <taxon>Actinomycetes</taxon>
        <taxon>Micromonosporales</taxon>
        <taxon>Micromonosporaceae</taxon>
    </lineage>
</organism>
<comment type="caution">
    <text evidence="1">The sequence shown here is derived from an EMBL/GenBank/DDBJ whole genome shotgun (WGS) entry which is preliminary data.</text>
</comment>
<proteinExistence type="predicted"/>
<dbReference type="Proteomes" id="UP000482960">
    <property type="component" value="Unassembled WGS sequence"/>
</dbReference>
<sequence length="50" mass="5553">MPSALLHVEVADAAWIEHINEGMQWGSVAFAVVERYNDCLPFTFQTTAEG</sequence>
<name>A0A6V8LKV4_9ACTN</name>
<keyword evidence="2" id="KW-1185">Reference proteome</keyword>
<reference evidence="1 2" key="1">
    <citation type="submission" date="2020-03" db="EMBL/GenBank/DDBJ databases">
        <title>Whole genome shotgun sequence of Phytohabitans rumicis NBRC 108638.</title>
        <authorList>
            <person name="Komaki H."/>
            <person name="Tamura T."/>
        </authorList>
    </citation>
    <scope>NUCLEOTIDE SEQUENCE [LARGE SCALE GENOMIC DNA]</scope>
    <source>
        <strain evidence="1 2">NBRC 108638</strain>
    </source>
</reference>